<dbReference type="InterPro" id="IPR005841">
    <property type="entry name" value="Alpha-D-phosphohexomutase_SF"/>
</dbReference>
<feature type="domain" description="Alpha-D-phosphohexomutase alpha/beta/alpha" evidence="5">
    <location>
        <begin position="8"/>
        <end position="141"/>
    </location>
</feature>
<dbReference type="Pfam" id="PF02879">
    <property type="entry name" value="PGM_PMM_II"/>
    <property type="match status" value="1"/>
</dbReference>
<dbReference type="AlphaFoldDB" id="A0A1V8YV98"/>
<dbReference type="InterPro" id="IPR016055">
    <property type="entry name" value="A-D-PHexomutase_a/b/a-I/II/III"/>
</dbReference>
<reference evidence="8 9" key="1">
    <citation type="journal article" date="2017" name="BMC Microbiol.">
        <title>Comparative genomics of Enterococcus spp. isolated from bovine feces.</title>
        <authorList>
            <person name="Beukers A.G."/>
            <person name="Zaheer R."/>
            <person name="Goji N."/>
            <person name="Amoako K.K."/>
            <person name="Chaves A.V."/>
            <person name="Ward M.P."/>
            <person name="McAllister T.A."/>
        </authorList>
    </citation>
    <scope>NUCLEOTIDE SEQUENCE [LARGE SCALE GENOMIC DNA]</scope>
    <source>
        <strain evidence="8 9">F1129D 143</strain>
    </source>
</reference>
<dbReference type="GO" id="GO:0004615">
    <property type="term" value="F:phosphomannomutase activity"/>
    <property type="evidence" value="ECO:0007669"/>
    <property type="project" value="TreeGrafter"/>
</dbReference>
<proteinExistence type="inferred from homology"/>
<comment type="similarity">
    <text evidence="2">Belongs to the phosphohexose mutase family.</text>
</comment>
<dbReference type="SUPFAM" id="SSF53738">
    <property type="entry name" value="Phosphoglucomutase, first 3 domains"/>
    <property type="match status" value="3"/>
</dbReference>
<dbReference type="Pfam" id="PF02880">
    <property type="entry name" value="PGM_PMM_III"/>
    <property type="match status" value="1"/>
</dbReference>
<name>A0A1V8YV98_9ENTE</name>
<dbReference type="Pfam" id="PF02878">
    <property type="entry name" value="PGM_PMM_I"/>
    <property type="match status" value="1"/>
</dbReference>
<evidence type="ECO:0000259" key="5">
    <source>
        <dbReference type="Pfam" id="PF02878"/>
    </source>
</evidence>
<dbReference type="PANTHER" id="PTHR42946:SF1">
    <property type="entry name" value="PHOSPHOGLUCOMUTASE (ALPHA-D-GLUCOSE-1,6-BISPHOSPHATE-DEPENDENT)"/>
    <property type="match status" value="1"/>
</dbReference>
<dbReference type="CDD" id="cd03089">
    <property type="entry name" value="PMM_PGM"/>
    <property type="match status" value="1"/>
</dbReference>
<dbReference type="FunFam" id="3.40.120.10:FF:000010">
    <property type="entry name" value="phosphomannomutase/phosphoglucomutase isoform X1"/>
    <property type="match status" value="1"/>
</dbReference>
<evidence type="ECO:0000313" key="8">
    <source>
        <dbReference type="EMBL" id="OQO70687.1"/>
    </source>
</evidence>
<dbReference type="Gene3D" id="3.40.120.10">
    <property type="entry name" value="Alpha-D-Glucose-1,6-Bisphosphate, subunit A, domain 3"/>
    <property type="match status" value="3"/>
</dbReference>
<dbReference type="STRING" id="112904.BH747_04600"/>
<evidence type="ECO:0000256" key="3">
    <source>
        <dbReference type="ARBA" id="ARBA00022553"/>
    </source>
</evidence>
<comment type="caution">
    <text evidence="8">The sequence shown here is derived from an EMBL/GenBank/DDBJ whole genome shotgun (WGS) entry which is preliminary data.</text>
</comment>
<feature type="domain" description="Alpha-D-phosphohexomutase alpha/beta/alpha" evidence="6">
    <location>
        <begin position="190"/>
        <end position="276"/>
    </location>
</feature>
<dbReference type="Gene3D" id="3.30.310.50">
    <property type="entry name" value="Alpha-D-phosphohexomutase, C-terminal domain"/>
    <property type="match status" value="1"/>
</dbReference>
<dbReference type="InterPro" id="IPR005845">
    <property type="entry name" value="A-D-PHexomutase_a/b/a-II"/>
</dbReference>
<feature type="domain" description="Alpha-D-phosphohexomutase alpha/beta/alpha" evidence="7">
    <location>
        <begin position="281"/>
        <end position="395"/>
    </location>
</feature>
<sequence>MSFLKALQNGSDIRGIAITTKKHQANFTQEEIKKISFGFVNWLKQKETSKYQEGNLTIGIGRDSRISGPALKESLMEGLIQQGVNVIDFDLATTPAMFMATQFSQFKCDASVMLTASHLPFYFNGMKFFTANGGAEKEDITFILSETEPSINKHKGTIQKADLLSPYATDLVNKIKRGMGIEETDETQPLAGFKIIVDAGNGSGGFFAEKVLQKLGADTTGSQFLEPDGRFPHHVPNPDNQEAMRSIQKAVLENQADLGVIFDTDVDRSAIVSASGQVINRNHLIALLSTIVLKEQPGATIVTNSPTSNHLQTFIEAKGGKQIRYISGYRNVINKAISCNKEGINVPLAIETSGHAAFRENYFLDDGAYVIAKILMLLPELKRTHKTLEEIIQELKQSKEAQEIRLQLTGKEPQKQGEAIIQELANQLKETNGLVFHPENEEGIRFDLKEPYGKGWFLLRLSLHEPLLVLQIENDEVGKNKEVLLLLDNLLKKYSTIESLFIKNEARKENEK</sequence>
<dbReference type="OrthoDB" id="9806956at2"/>
<comment type="cofactor">
    <cofactor evidence="1">
        <name>Mg(2+)</name>
        <dbReference type="ChEBI" id="CHEBI:18420"/>
    </cofactor>
</comment>
<dbReference type="InterPro" id="IPR050060">
    <property type="entry name" value="Phosphoglucosamine_mutase"/>
</dbReference>
<dbReference type="InterPro" id="IPR005846">
    <property type="entry name" value="A-D-PHexomutase_a/b/a-III"/>
</dbReference>
<dbReference type="EMBL" id="MJEA01000003">
    <property type="protein sequence ID" value="OQO70687.1"/>
    <property type="molecule type" value="Genomic_DNA"/>
</dbReference>
<keyword evidence="4" id="KW-0175">Coiled coil</keyword>
<evidence type="ECO:0000259" key="7">
    <source>
        <dbReference type="Pfam" id="PF02880"/>
    </source>
</evidence>
<organism evidence="8 9">
    <name type="scientific">Enterococcus villorum</name>
    <dbReference type="NCBI Taxonomy" id="112904"/>
    <lineage>
        <taxon>Bacteria</taxon>
        <taxon>Bacillati</taxon>
        <taxon>Bacillota</taxon>
        <taxon>Bacilli</taxon>
        <taxon>Lactobacillales</taxon>
        <taxon>Enterococcaceae</taxon>
        <taxon>Enterococcus</taxon>
    </lineage>
</organism>
<dbReference type="InterPro" id="IPR005844">
    <property type="entry name" value="A-D-PHexomutase_a/b/a-I"/>
</dbReference>
<feature type="coiled-coil region" evidence="4">
    <location>
        <begin position="378"/>
        <end position="412"/>
    </location>
</feature>
<dbReference type="GO" id="GO:0005975">
    <property type="term" value="P:carbohydrate metabolic process"/>
    <property type="evidence" value="ECO:0007669"/>
    <property type="project" value="InterPro"/>
</dbReference>
<evidence type="ECO:0000313" key="9">
    <source>
        <dbReference type="Proteomes" id="UP000192477"/>
    </source>
</evidence>
<dbReference type="PANTHER" id="PTHR42946">
    <property type="entry name" value="PHOSPHOHEXOSE MUTASE"/>
    <property type="match status" value="1"/>
</dbReference>
<evidence type="ECO:0000256" key="2">
    <source>
        <dbReference type="ARBA" id="ARBA00010231"/>
    </source>
</evidence>
<evidence type="ECO:0000256" key="4">
    <source>
        <dbReference type="SAM" id="Coils"/>
    </source>
</evidence>
<evidence type="ECO:0000256" key="1">
    <source>
        <dbReference type="ARBA" id="ARBA00001946"/>
    </source>
</evidence>
<keyword evidence="3" id="KW-0597">Phosphoprotein</keyword>
<dbReference type="PRINTS" id="PR00509">
    <property type="entry name" value="PGMPMM"/>
</dbReference>
<evidence type="ECO:0000259" key="6">
    <source>
        <dbReference type="Pfam" id="PF02879"/>
    </source>
</evidence>
<dbReference type="RefSeq" id="WP_081182980.1">
    <property type="nucleotide sequence ID" value="NZ_MJEA01000003.1"/>
</dbReference>
<dbReference type="Proteomes" id="UP000192477">
    <property type="component" value="Unassembled WGS sequence"/>
</dbReference>
<protein>
    <submittedName>
        <fullName evidence="8">Phosphoglucomutase</fullName>
    </submittedName>
</protein>
<accession>A0A1V8YV98</accession>
<gene>
    <name evidence="8" type="ORF">BH747_04600</name>
</gene>